<evidence type="ECO:0000256" key="1">
    <source>
        <dbReference type="SAM" id="Coils"/>
    </source>
</evidence>
<proteinExistence type="predicted"/>
<feature type="compositionally biased region" description="Polar residues" evidence="2">
    <location>
        <begin position="75"/>
        <end position="98"/>
    </location>
</feature>
<feature type="coiled-coil region" evidence="1">
    <location>
        <begin position="377"/>
        <end position="415"/>
    </location>
</feature>
<evidence type="ECO:0000256" key="2">
    <source>
        <dbReference type="SAM" id="MobiDB-lite"/>
    </source>
</evidence>
<evidence type="ECO:0000313" key="4">
    <source>
        <dbReference type="Proteomes" id="UP001215280"/>
    </source>
</evidence>
<accession>A0AAD7K2I2</accession>
<feature type="compositionally biased region" description="Polar residues" evidence="2">
    <location>
        <begin position="128"/>
        <end position="137"/>
    </location>
</feature>
<organism evidence="3 4">
    <name type="scientific">Mycena maculata</name>
    <dbReference type="NCBI Taxonomy" id="230809"/>
    <lineage>
        <taxon>Eukaryota</taxon>
        <taxon>Fungi</taxon>
        <taxon>Dikarya</taxon>
        <taxon>Basidiomycota</taxon>
        <taxon>Agaricomycotina</taxon>
        <taxon>Agaricomycetes</taxon>
        <taxon>Agaricomycetidae</taxon>
        <taxon>Agaricales</taxon>
        <taxon>Marasmiineae</taxon>
        <taxon>Mycenaceae</taxon>
        <taxon>Mycena</taxon>
    </lineage>
</organism>
<keyword evidence="1" id="KW-0175">Coiled coil</keyword>
<dbReference type="Proteomes" id="UP001215280">
    <property type="component" value="Unassembled WGS sequence"/>
</dbReference>
<feature type="compositionally biased region" description="Polar residues" evidence="2">
    <location>
        <begin position="167"/>
        <end position="176"/>
    </location>
</feature>
<feature type="compositionally biased region" description="Low complexity" evidence="2">
    <location>
        <begin position="492"/>
        <end position="510"/>
    </location>
</feature>
<dbReference type="EMBL" id="JARJLG010000014">
    <property type="protein sequence ID" value="KAJ7775706.1"/>
    <property type="molecule type" value="Genomic_DNA"/>
</dbReference>
<feature type="compositionally biased region" description="Pro residues" evidence="2">
    <location>
        <begin position="114"/>
        <end position="126"/>
    </location>
</feature>
<feature type="region of interest" description="Disordered" evidence="2">
    <location>
        <begin position="516"/>
        <end position="536"/>
    </location>
</feature>
<feature type="compositionally biased region" description="Polar residues" evidence="2">
    <location>
        <begin position="237"/>
        <end position="248"/>
    </location>
</feature>
<name>A0AAD7K2I2_9AGAR</name>
<protein>
    <submittedName>
        <fullName evidence="3">Uncharacterized protein</fullName>
    </submittedName>
</protein>
<reference evidence="3" key="1">
    <citation type="submission" date="2023-03" db="EMBL/GenBank/DDBJ databases">
        <title>Massive genome expansion in bonnet fungi (Mycena s.s.) driven by repeated elements and novel gene families across ecological guilds.</title>
        <authorList>
            <consortium name="Lawrence Berkeley National Laboratory"/>
            <person name="Harder C.B."/>
            <person name="Miyauchi S."/>
            <person name="Viragh M."/>
            <person name="Kuo A."/>
            <person name="Thoen E."/>
            <person name="Andreopoulos B."/>
            <person name="Lu D."/>
            <person name="Skrede I."/>
            <person name="Drula E."/>
            <person name="Henrissat B."/>
            <person name="Morin E."/>
            <person name="Kohler A."/>
            <person name="Barry K."/>
            <person name="LaButti K."/>
            <person name="Morin E."/>
            <person name="Salamov A."/>
            <person name="Lipzen A."/>
            <person name="Mereny Z."/>
            <person name="Hegedus B."/>
            <person name="Baldrian P."/>
            <person name="Stursova M."/>
            <person name="Weitz H."/>
            <person name="Taylor A."/>
            <person name="Grigoriev I.V."/>
            <person name="Nagy L.G."/>
            <person name="Martin F."/>
            <person name="Kauserud H."/>
        </authorList>
    </citation>
    <scope>NUCLEOTIDE SEQUENCE</scope>
    <source>
        <strain evidence="3">CBHHK188m</strain>
    </source>
</reference>
<evidence type="ECO:0000313" key="3">
    <source>
        <dbReference type="EMBL" id="KAJ7775706.1"/>
    </source>
</evidence>
<comment type="caution">
    <text evidence="3">The sequence shown here is derived from an EMBL/GenBank/DDBJ whole genome shotgun (WGS) entry which is preliminary data.</text>
</comment>
<feature type="compositionally biased region" description="Pro residues" evidence="2">
    <location>
        <begin position="150"/>
        <end position="159"/>
    </location>
</feature>
<keyword evidence="4" id="KW-1185">Reference proteome</keyword>
<feature type="region of interest" description="Disordered" evidence="2">
    <location>
        <begin position="420"/>
        <end position="446"/>
    </location>
</feature>
<feature type="region of interest" description="Disordered" evidence="2">
    <location>
        <begin position="1"/>
        <end position="248"/>
    </location>
</feature>
<dbReference type="AlphaFoldDB" id="A0AAD7K2I2"/>
<sequence>MSAQRDISAIPTAVLEFHGRGNTDNSEARPQRPQESANRAGAQPQPLAPFTADGRYPSHPAGYRHGYSTPPLASHRTTLSSPVPHTHPQRSQSTSSGHVQAWSGGHPTQFTSPYPTPPTRPTPLVPPDQQQCSSISYQHMAPAVSVPHHQQPPAPPPSVPSQRPNFPDQTPHPQGQSFSLSLPPPTLPSPSQGSNPLRRPSGSQSHITPPPPLSLPQPHSVPHSYPSTSLRPLPAPTESQASQPITTAMSASEVDRAVHVQYLEARLKWLGDMLVFSETDRKRINDEANAAMTELHARLTRRAQDGARVAAANVRLAEENARLRRERDEARAAVHVRGEACHMLQGQLAAAAAETGRALQNAAKEHEQVRRRDQEVLAGAQHQVKSLQRGVANAMQKARVLVEQLVRERDALAARLAKVGEGGSGEHASEQEGQMKPEPDLTPKSEPLDELELQYPPDMPEPAPIASSSVLPVAPTVGSSWSSVFPMAATSSAVPPAAPTAPSSIASLLPTDAPTSGSAFFTWDPPPDPGPDRKRRRVEYEAADDAAVSLGPAFPIPRQIDVKMLNSPVHWFMEIRRKAEGGG</sequence>
<feature type="compositionally biased region" description="Basic and acidic residues" evidence="2">
    <location>
        <begin position="427"/>
        <end position="446"/>
    </location>
</feature>
<feature type="region of interest" description="Disordered" evidence="2">
    <location>
        <begin position="492"/>
        <end position="511"/>
    </location>
</feature>
<gene>
    <name evidence="3" type="ORF">DFH07DRAFT_88576</name>
</gene>
<feature type="compositionally biased region" description="Basic and acidic residues" evidence="2">
    <location>
        <begin position="17"/>
        <end position="32"/>
    </location>
</feature>